<dbReference type="OrthoDB" id="9827239at2"/>
<dbReference type="AlphaFoldDB" id="A0A5C5ZDW0"/>
<accession>A0A5C5ZDW0</accession>
<sequence length="211" mass="23112">MFARRPTHPAVEHAVATPSGLLVAVFARDEKRYTHRIEVRRPGEDVVVLLQALSGRDPRIPASPPLHGLNVDEIGYAPRPLVAEAKLIGMSTDSSWRVALGPAPGRADALRYAASCRLASMFPEVRSSYRAAGATLIEKSNEAATLRTAGVRWRISLQATEQLPRSPFCRIELPSSLEWSKRPSVAVVAEPAMNAQPPLRLGWCFEVSLEE</sequence>
<keyword evidence="2" id="KW-1185">Reference proteome</keyword>
<proteinExistence type="predicted"/>
<gene>
    <name evidence="1" type="ORF">Pla123a_03190</name>
</gene>
<protein>
    <submittedName>
        <fullName evidence="1">Uncharacterized protein</fullName>
    </submittedName>
</protein>
<comment type="caution">
    <text evidence="1">The sequence shown here is derived from an EMBL/GenBank/DDBJ whole genome shotgun (WGS) entry which is preliminary data.</text>
</comment>
<name>A0A5C5ZDW0_9BACT</name>
<organism evidence="1 2">
    <name type="scientific">Posidoniimonas polymericola</name>
    <dbReference type="NCBI Taxonomy" id="2528002"/>
    <lineage>
        <taxon>Bacteria</taxon>
        <taxon>Pseudomonadati</taxon>
        <taxon>Planctomycetota</taxon>
        <taxon>Planctomycetia</taxon>
        <taxon>Pirellulales</taxon>
        <taxon>Lacipirellulaceae</taxon>
        <taxon>Posidoniimonas</taxon>
    </lineage>
</organism>
<reference evidence="1 2" key="1">
    <citation type="submission" date="2019-02" db="EMBL/GenBank/DDBJ databases">
        <title>Deep-cultivation of Planctomycetes and their phenomic and genomic characterization uncovers novel biology.</title>
        <authorList>
            <person name="Wiegand S."/>
            <person name="Jogler M."/>
            <person name="Boedeker C."/>
            <person name="Pinto D."/>
            <person name="Vollmers J."/>
            <person name="Rivas-Marin E."/>
            <person name="Kohn T."/>
            <person name="Peeters S.H."/>
            <person name="Heuer A."/>
            <person name="Rast P."/>
            <person name="Oberbeckmann S."/>
            <person name="Bunk B."/>
            <person name="Jeske O."/>
            <person name="Meyerdierks A."/>
            <person name="Storesund J.E."/>
            <person name="Kallscheuer N."/>
            <person name="Luecker S."/>
            <person name="Lage O.M."/>
            <person name="Pohl T."/>
            <person name="Merkel B.J."/>
            <person name="Hornburger P."/>
            <person name="Mueller R.-W."/>
            <person name="Bruemmer F."/>
            <person name="Labrenz M."/>
            <person name="Spormann A.M."/>
            <person name="Op Den Camp H."/>
            <person name="Overmann J."/>
            <person name="Amann R."/>
            <person name="Jetten M.S.M."/>
            <person name="Mascher T."/>
            <person name="Medema M.H."/>
            <person name="Devos D.P."/>
            <person name="Kaster A.-K."/>
            <person name="Ovreas L."/>
            <person name="Rohde M."/>
            <person name="Galperin M.Y."/>
            <person name="Jogler C."/>
        </authorList>
    </citation>
    <scope>NUCLEOTIDE SEQUENCE [LARGE SCALE GENOMIC DNA]</scope>
    <source>
        <strain evidence="1 2">Pla123a</strain>
    </source>
</reference>
<evidence type="ECO:0000313" key="1">
    <source>
        <dbReference type="EMBL" id="TWT85512.1"/>
    </source>
</evidence>
<dbReference type="Proteomes" id="UP000318478">
    <property type="component" value="Unassembled WGS sequence"/>
</dbReference>
<evidence type="ECO:0000313" key="2">
    <source>
        <dbReference type="Proteomes" id="UP000318478"/>
    </source>
</evidence>
<dbReference type="EMBL" id="SJPO01000001">
    <property type="protein sequence ID" value="TWT85512.1"/>
    <property type="molecule type" value="Genomic_DNA"/>
</dbReference>